<feature type="compositionally biased region" description="Basic and acidic residues" evidence="1">
    <location>
        <begin position="357"/>
        <end position="392"/>
    </location>
</feature>
<evidence type="ECO:0000256" key="1">
    <source>
        <dbReference type="SAM" id="MobiDB-lite"/>
    </source>
</evidence>
<feature type="region of interest" description="Disordered" evidence="1">
    <location>
        <begin position="248"/>
        <end position="284"/>
    </location>
</feature>
<sequence>MNAEDLHSMTLEVLSLMEKVIEQVPLPANKNKSFSICKCEESNDPLKILQSRGLLSIENPQIDPESSASEVDLTFYTEENRLGEVVKIFSSTHKFRNGQLVFSTTQEATPVLSEEIGKFNEWWNTHGPGRLKNAKNAAVKERKGTRRKLSDIFKEIQRQEVVKRYESASRKSLGLSRWVEPKSHGRQLDIHAEKCKTITDNSRKEHHHIHHDAKIRQSPHHCLSDDQREDIEGIEDTNSQVRYRAKWRHTSPKKTQRYESRNFKESPRSCQISPRKGLDQKSPRKSLDIKTWLEEQFRSQQTSKSLEKFRNKVSPFIIAKRIHHSYTKLNSPMRFRPTPTRKVSSSERWRQISPTRNRRDFCSLSMHKDKMPDRHQHDKYRMYRVEKHHPSSDEDTSSESCRKKHSPQRYRSNEIVGLAPSKGVIIHGEESSSELNASVSTFRDHGNGDCTGKNGSPGSVFSAKVHQKNHKKNLNVRVPSSMKNKARGWKANLSAEDSQRHQSNSCMEDDMKCYAFCHKKNTNHHHKVILTTGKVSNRPNMGLLDKHLETRNYVESLVNEKALVDFNRRCNKCKCKFKDSNAHKSFNRENQDNCQQDRRDRQLNY</sequence>
<organism evidence="2 3">
    <name type="scientific">Trichonephila clavata</name>
    <name type="common">Joro spider</name>
    <name type="synonym">Nephila clavata</name>
    <dbReference type="NCBI Taxonomy" id="2740835"/>
    <lineage>
        <taxon>Eukaryota</taxon>
        <taxon>Metazoa</taxon>
        <taxon>Ecdysozoa</taxon>
        <taxon>Arthropoda</taxon>
        <taxon>Chelicerata</taxon>
        <taxon>Arachnida</taxon>
        <taxon>Araneae</taxon>
        <taxon>Araneomorphae</taxon>
        <taxon>Entelegynae</taxon>
        <taxon>Araneoidea</taxon>
        <taxon>Nephilidae</taxon>
        <taxon>Trichonephila</taxon>
    </lineage>
</organism>
<dbReference type="Proteomes" id="UP000887116">
    <property type="component" value="Unassembled WGS sequence"/>
</dbReference>
<reference evidence="2" key="1">
    <citation type="submission" date="2020-07" db="EMBL/GenBank/DDBJ databases">
        <title>Multicomponent nature underlies the extraordinary mechanical properties of spider dragline silk.</title>
        <authorList>
            <person name="Kono N."/>
            <person name="Nakamura H."/>
            <person name="Mori M."/>
            <person name="Yoshida Y."/>
            <person name="Ohtoshi R."/>
            <person name="Malay A.D."/>
            <person name="Moran D.A.P."/>
            <person name="Tomita M."/>
            <person name="Numata K."/>
            <person name="Arakawa K."/>
        </authorList>
    </citation>
    <scope>NUCLEOTIDE SEQUENCE</scope>
</reference>
<gene>
    <name evidence="2" type="primary">AVEN_34491_1</name>
    <name evidence="2" type="ORF">TNCT_377831</name>
</gene>
<dbReference type="EMBL" id="BMAO01015471">
    <property type="protein sequence ID" value="GFR01919.1"/>
    <property type="molecule type" value="Genomic_DNA"/>
</dbReference>
<accession>A0A8X6GF70</accession>
<feature type="region of interest" description="Disordered" evidence="1">
    <location>
        <begin position="329"/>
        <end position="415"/>
    </location>
</feature>
<evidence type="ECO:0000313" key="3">
    <source>
        <dbReference type="Proteomes" id="UP000887116"/>
    </source>
</evidence>
<feature type="compositionally biased region" description="Basic and acidic residues" evidence="1">
    <location>
        <begin position="256"/>
        <end position="267"/>
    </location>
</feature>
<proteinExistence type="predicted"/>
<protein>
    <submittedName>
        <fullName evidence="2">Uncharacterized protein</fullName>
    </submittedName>
</protein>
<keyword evidence="3" id="KW-1185">Reference proteome</keyword>
<dbReference type="OrthoDB" id="6429639at2759"/>
<name>A0A8X6GF70_TRICU</name>
<comment type="caution">
    <text evidence="2">The sequence shown here is derived from an EMBL/GenBank/DDBJ whole genome shotgun (WGS) entry which is preliminary data.</text>
</comment>
<evidence type="ECO:0000313" key="2">
    <source>
        <dbReference type="EMBL" id="GFR01919.1"/>
    </source>
</evidence>
<dbReference type="AlphaFoldDB" id="A0A8X6GF70"/>